<keyword evidence="3 12" id="KW-0378">Hydrolase</keyword>
<dbReference type="GO" id="GO:0016787">
    <property type="term" value="F:hydrolase activity"/>
    <property type="evidence" value="ECO:0007669"/>
    <property type="project" value="UniProtKB-UniRule"/>
</dbReference>
<dbReference type="InterPro" id="IPR010359">
    <property type="entry name" value="IrrE_HExxH"/>
</dbReference>
<dbReference type="RefSeq" id="WP_152277986.1">
    <property type="nucleotide sequence ID" value="NZ_WEKV01000014.1"/>
</dbReference>
<dbReference type="GO" id="GO:0005524">
    <property type="term" value="F:ATP binding"/>
    <property type="evidence" value="ECO:0007669"/>
    <property type="project" value="UniProtKB-UniRule"/>
</dbReference>
<evidence type="ECO:0000256" key="4">
    <source>
        <dbReference type="ARBA" id="ARBA00022806"/>
    </source>
</evidence>
<evidence type="ECO:0000256" key="8">
    <source>
        <dbReference type="ARBA" id="ARBA00034617"/>
    </source>
</evidence>
<dbReference type="Gene3D" id="1.10.486.10">
    <property type="entry name" value="PCRA, domain 4"/>
    <property type="match status" value="1"/>
</dbReference>
<keyword evidence="2 12" id="KW-0547">Nucleotide-binding</keyword>
<organism evidence="15 16">
    <name type="scientific">Methylorubrum populi</name>
    <dbReference type="NCBI Taxonomy" id="223967"/>
    <lineage>
        <taxon>Bacteria</taxon>
        <taxon>Pseudomonadati</taxon>
        <taxon>Pseudomonadota</taxon>
        <taxon>Alphaproteobacteria</taxon>
        <taxon>Hyphomicrobiales</taxon>
        <taxon>Methylobacteriaceae</taxon>
        <taxon>Methylorubrum</taxon>
    </lineage>
</organism>
<evidence type="ECO:0000256" key="7">
    <source>
        <dbReference type="ARBA" id="ARBA00023235"/>
    </source>
</evidence>
<comment type="caution">
    <text evidence="15">The sequence shown here is derived from an EMBL/GenBank/DDBJ whole genome shotgun (WGS) entry which is preliminary data.</text>
</comment>
<comment type="catalytic activity">
    <reaction evidence="8">
        <text>Couples ATP hydrolysis with the unwinding of duplex DNA by translocating in the 3'-5' direction.</text>
        <dbReference type="EC" id="5.6.2.4"/>
    </reaction>
</comment>
<evidence type="ECO:0000313" key="15">
    <source>
        <dbReference type="EMBL" id="KAB7783923.1"/>
    </source>
</evidence>
<gene>
    <name evidence="15" type="ORF">F8B43_3846</name>
</gene>
<dbReference type="Pfam" id="PF13361">
    <property type="entry name" value="UvrD_C"/>
    <property type="match status" value="2"/>
</dbReference>
<dbReference type="EC" id="5.6.2.4" evidence="9"/>
<evidence type="ECO:0000256" key="9">
    <source>
        <dbReference type="ARBA" id="ARBA00034808"/>
    </source>
</evidence>
<evidence type="ECO:0000256" key="6">
    <source>
        <dbReference type="ARBA" id="ARBA00023125"/>
    </source>
</evidence>
<keyword evidence="7" id="KW-0413">Isomerase</keyword>
<evidence type="ECO:0000256" key="3">
    <source>
        <dbReference type="ARBA" id="ARBA00022801"/>
    </source>
</evidence>
<dbReference type="Pfam" id="PF00580">
    <property type="entry name" value="UvrD-helicase"/>
    <property type="match status" value="1"/>
</dbReference>
<protein>
    <recommendedName>
        <fullName evidence="9">DNA 3'-5' helicase</fullName>
        <ecNumber evidence="9">5.6.2.4</ecNumber>
    </recommendedName>
    <alternativeName>
        <fullName evidence="10">DNA 3'-5' helicase II</fullName>
    </alternativeName>
</protein>
<dbReference type="AlphaFoldDB" id="A0A833J3C9"/>
<dbReference type="CDD" id="cd17932">
    <property type="entry name" value="DEXQc_UvrD"/>
    <property type="match status" value="1"/>
</dbReference>
<dbReference type="PROSITE" id="PS51217">
    <property type="entry name" value="UVRD_HELICASE_CTER"/>
    <property type="match status" value="1"/>
</dbReference>
<reference evidence="15 16" key="1">
    <citation type="submission" date="2019-10" db="EMBL/GenBank/DDBJ databases">
        <title>Draft Genome Sequence of the Caffeine Degrading Methylotroph Methylorubrum populi PINKEL.</title>
        <authorList>
            <person name="Dawson S.C."/>
            <person name="Zhang X."/>
            <person name="Wright M.E."/>
            <person name="Sharma G."/>
            <person name="Langner J.T."/>
            <person name="Ditty J.L."/>
            <person name="Subuyuj G.A."/>
        </authorList>
    </citation>
    <scope>NUCLEOTIDE SEQUENCE [LARGE SCALE GENOMIC DNA]</scope>
    <source>
        <strain evidence="15 16">Pinkel</strain>
    </source>
</reference>
<evidence type="ECO:0000256" key="12">
    <source>
        <dbReference type="PROSITE-ProRule" id="PRU00560"/>
    </source>
</evidence>
<dbReference type="Gene3D" id="3.40.50.300">
    <property type="entry name" value="P-loop containing nucleotide triphosphate hydrolases"/>
    <property type="match status" value="2"/>
</dbReference>
<proteinExistence type="inferred from homology"/>
<feature type="binding site" evidence="12">
    <location>
        <begin position="215"/>
        <end position="222"/>
    </location>
    <ligand>
        <name>ATP</name>
        <dbReference type="ChEBI" id="CHEBI:30616"/>
    </ligand>
</feature>
<feature type="domain" description="UvrD-like helicase ATP-binding" evidence="13">
    <location>
        <begin position="194"/>
        <end position="492"/>
    </location>
</feature>
<dbReference type="EMBL" id="WEKV01000014">
    <property type="protein sequence ID" value="KAB7783923.1"/>
    <property type="molecule type" value="Genomic_DNA"/>
</dbReference>
<dbReference type="GO" id="GO:0000725">
    <property type="term" value="P:recombinational repair"/>
    <property type="evidence" value="ECO:0007669"/>
    <property type="project" value="TreeGrafter"/>
</dbReference>
<dbReference type="Proteomes" id="UP000469949">
    <property type="component" value="Unassembled WGS sequence"/>
</dbReference>
<comment type="catalytic activity">
    <reaction evidence="11">
        <text>ATP + H2O = ADP + phosphate + H(+)</text>
        <dbReference type="Rhea" id="RHEA:13065"/>
        <dbReference type="ChEBI" id="CHEBI:15377"/>
        <dbReference type="ChEBI" id="CHEBI:15378"/>
        <dbReference type="ChEBI" id="CHEBI:30616"/>
        <dbReference type="ChEBI" id="CHEBI:43474"/>
        <dbReference type="ChEBI" id="CHEBI:456216"/>
        <dbReference type="EC" id="5.6.2.4"/>
    </reaction>
</comment>
<dbReference type="PANTHER" id="PTHR11070">
    <property type="entry name" value="UVRD / RECB / PCRA DNA HELICASE FAMILY MEMBER"/>
    <property type="match status" value="1"/>
</dbReference>
<evidence type="ECO:0000313" key="16">
    <source>
        <dbReference type="Proteomes" id="UP000469949"/>
    </source>
</evidence>
<dbReference type="InterPro" id="IPR027417">
    <property type="entry name" value="P-loop_NTPase"/>
</dbReference>
<dbReference type="GO" id="GO:0043138">
    <property type="term" value="F:3'-5' DNA helicase activity"/>
    <property type="evidence" value="ECO:0007669"/>
    <property type="project" value="UniProtKB-EC"/>
</dbReference>
<feature type="domain" description="UvrD-like helicase C-terminal" evidence="14">
    <location>
        <begin position="493"/>
        <end position="774"/>
    </location>
</feature>
<dbReference type="PANTHER" id="PTHR11070:SF2">
    <property type="entry name" value="ATP-DEPENDENT DNA HELICASE SRS2"/>
    <property type="match status" value="1"/>
</dbReference>
<dbReference type="InterPro" id="IPR014017">
    <property type="entry name" value="DNA_helicase_UvrD-like_C"/>
</dbReference>
<dbReference type="SUPFAM" id="SSF52540">
    <property type="entry name" value="P-loop containing nucleoside triphosphate hydrolases"/>
    <property type="match status" value="1"/>
</dbReference>
<sequence>MDVWRDIRLKARQRHREASVSNGLTPAAVIVASGLRLARLQVDRFEPGVRYGAGVLGVLEREDGFVRLASTLAPEMAAVVAAHELGHNWLHDDTAFMIRDVEAGFGGSPVETGADRVVAYSPRQRLEVQADVFAQEFLLPADRLRERLVAGERPAAIATELGLPVAFVRMQAIRALLLPPLVPPDVEEQRVAAPPPDPEQREAAEWDHRPLILDAGPGTGKTRTLVARVKHLLDGATPPSSILALTFSNRAAAEMLERIEALDVAGTPLVWVGTFHAFGLELLHLHHAAAGLPAGFEVLDETGALGLLEGILPELGLRYYQNLWDPTLELRPILRAISRAKDELVSAEDYAAAARETGARAETSVEKERAGKVDEIARVYRAYQSALRDRGAVDFGDLVYLAAKLLADRADIRDEVRGRYGRILVDEYQDVNQASTALLDQLADGARHVWVVADPRQSIYRFRGAAPTNAARFTERYAGAERRQLRTNYRSCETVVRVFERFGMDMAAAPKPAVTWKAHRGRVGFAEVAHAPDLHSEAAALRDRIERLRAEGIPYDQQAVLARTHLCLARFSRLLQDLGVPVLYLGDLFERPEIRDLLALVSLGADPAGAGLVRVAAFPEYGATRDDALKVIAEAAASGQDVIAVCARATALPGLSERGGIGMVRLAAHLAGVEWATTAWRMLASYLLEASDYLKPHLDADDARSRQRLVAIYQLLKFAREHADTTQGRGGRRRFLEDIRRLERLDDERQFRAAPPEADGLPAVRMMTIHASKGLEFRAVHLPQTATRYVPGPRRPSACPVPLGLERLEVQPGDHAAEEECLFFVALSRARDVLSVSSASTYTGRQSCNPSKYLKPLASVLGATRALAPHAPATRPADRFVAPRAITTRNAISKPT</sequence>
<evidence type="ECO:0000256" key="5">
    <source>
        <dbReference type="ARBA" id="ARBA00022840"/>
    </source>
</evidence>
<dbReference type="PROSITE" id="PS51198">
    <property type="entry name" value="UVRD_HELICASE_ATP_BIND"/>
    <property type="match status" value="1"/>
</dbReference>
<dbReference type="Gene3D" id="1.10.10.160">
    <property type="match status" value="1"/>
</dbReference>
<evidence type="ECO:0000256" key="1">
    <source>
        <dbReference type="ARBA" id="ARBA00009922"/>
    </source>
</evidence>
<keyword evidence="4 12" id="KW-0347">Helicase</keyword>
<dbReference type="InterPro" id="IPR000212">
    <property type="entry name" value="DNA_helicase_UvrD/REP"/>
</dbReference>
<dbReference type="Pfam" id="PF06114">
    <property type="entry name" value="Peptidase_M78"/>
    <property type="match status" value="1"/>
</dbReference>
<evidence type="ECO:0000259" key="14">
    <source>
        <dbReference type="PROSITE" id="PS51217"/>
    </source>
</evidence>
<dbReference type="GO" id="GO:0003677">
    <property type="term" value="F:DNA binding"/>
    <property type="evidence" value="ECO:0007669"/>
    <property type="project" value="UniProtKB-KW"/>
</dbReference>
<keyword evidence="5 12" id="KW-0067">ATP-binding</keyword>
<evidence type="ECO:0000256" key="11">
    <source>
        <dbReference type="ARBA" id="ARBA00048988"/>
    </source>
</evidence>
<evidence type="ECO:0000259" key="13">
    <source>
        <dbReference type="PROSITE" id="PS51198"/>
    </source>
</evidence>
<comment type="similarity">
    <text evidence="1">Belongs to the helicase family. UvrD subfamily.</text>
</comment>
<dbReference type="Gene3D" id="1.10.10.2910">
    <property type="match status" value="1"/>
</dbReference>
<evidence type="ECO:0000256" key="10">
    <source>
        <dbReference type="ARBA" id="ARBA00034923"/>
    </source>
</evidence>
<accession>A0A833J3C9</accession>
<evidence type="ECO:0000256" key="2">
    <source>
        <dbReference type="ARBA" id="ARBA00022741"/>
    </source>
</evidence>
<dbReference type="InterPro" id="IPR014016">
    <property type="entry name" value="UvrD-like_ATP-bd"/>
</dbReference>
<name>A0A833J3C9_9HYPH</name>
<dbReference type="InterPro" id="IPR013986">
    <property type="entry name" value="DExx_box_DNA_helicase_dom_sf"/>
</dbReference>
<keyword evidence="6" id="KW-0238">DNA-binding</keyword>